<accession>A0A0M2HF52</accession>
<dbReference type="Proteomes" id="UP000034098">
    <property type="component" value="Unassembled WGS sequence"/>
</dbReference>
<reference evidence="2 3" key="1">
    <citation type="submission" date="2015-02" db="EMBL/GenBank/DDBJ databases">
        <title>Draft genome sequences of ten Microbacterium spp. with emphasis on heavy metal contaminated environments.</title>
        <authorList>
            <person name="Corretto E."/>
        </authorList>
    </citation>
    <scope>NUCLEOTIDE SEQUENCE [LARGE SCALE GENOMIC DNA]</scope>
    <source>
        <strain evidence="2 3">DSM 8608</strain>
    </source>
</reference>
<evidence type="ECO:0000259" key="1">
    <source>
        <dbReference type="Pfam" id="PF01593"/>
    </source>
</evidence>
<dbReference type="Gene3D" id="1.10.3110.10">
    <property type="entry name" value="protoporphyrinogen ix oxidase, domain 3"/>
    <property type="match status" value="1"/>
</dbReference>
<comment type="caution">
    <text evidence="2">The sequence shown here is derived from an EMBL/GenBank/DDBJ whole genome shotgun (WGS) entry which is preliminary data.</text>
</comment>
<dbReference type="RefSeq" id="WP_045298546.1">
    <property type="nucleotide sequence ID" value="NZ_JYJA01000033.1"/>
</dbReference>
<dbReference type="Gene3D" id="3.50.50.60">
    <property type="entry name" value="FAD/NAD(P)-binding domain"/>
    <property type="match status" value="1"/>
</dbReference>
<sequence length="417" mass="46112">MRIGIIGGGAAGLAAAWLLEHDHDVTLFEKDDRFGGHAHTLDVEVDGQALRIDAGFQFFARSAAYARFNRLLDALEVPRTTYPATLTVSHIDGARPVAMPPFRRGRPVWSSLTPRAIDHLLRFRAFLSRVPAFLAEHDTTVTIAEYVERERLPKAFVDDFLFPLLLAFWCVDLADFRRFAAYNALYYLGANLPRGLTPPDQSEIPGGLRVYVDALVASLEHANLRTSAPVESVTRDADGTLLVEVAGAQHPFDHLVFACDAATAHDLLVPLPEFAEVTSQLARFGYFDTTIAIHGDRRLMPRDERAWSVVNVRTDAAHSSLSIWSPSRGVDVFKSWVTYDDELPQPLYATATYRHGLIDTGYFDAQRRLRPLQGRHGVSLAGLYTADADSHESAILSAVAVAERLAPDSARLARLRG</sequence>
<dbReference type="OrthoDB" id="20837at2"/>
<proteinExistence type="predicted"/>
<dbReference type="InterPro" id="IPR002937">
    <property type="entry name" value="Amino_oxidase"/>
</dbReference>
<dbReference type="EMBL" id="JYJA01000033">
    <property type="protein sequence ID" value="KJL42882.1"/>
    <property type="molecule type" value="Genomic_DNA"/>
</dbReference>
<protein>
    <recommendedName>
        <fullName evidence="1">Amine oxidase domain-containing protein</fullName>
    </recommendedName>
</protein>
<dbReference type="PANTHER" id="PTHR42923:SF17">
    <property type="entry name" value="AMINE OXIDASE DOMAIN-CONTAINING PROTEIN"/>
    <property type="match status" value="1"/>
</dbReference>
<dbReference type="PATRIC" id="fig|69370.6.peg.1879"/>
<organism evidence="2 3">
    <name type="scientific">Microbacterium trichothecenolyticum</name>
    <name type="common">Aureobacterium trichothecenolyticum</name>
    <dbReference type="NCBI Taxonomy" id="69370"/>
    <lineage>
        <taxon>Bacteria</taxon>
        <taxon>Bacillati</taxon>
        <taxon>Actinomycetota</taxon>
        <taxon>Actinomycetes</taxon>
        <taxon>Micrococcales</taxon>
        <taxon>Microbacteriaceae</taxon>
        <taxon>Microbacterium</taxon>
    </lineage>
</organism>
<dbReference type="InterPro" id="IPR050464">
    <property type="entry name" value="Zeta_carotene_desat/Oxidored"/>
</dbReference>
<gene>
    <name evidence="2" type="ORF">RS82_01847</name>
</gene>
<dbReference type="SUPFAM" id="SSF51905">
    <property type="entry name" value="FAD/NAD(P)-binding domain"/>
    <property type="match status" value="1"/>
</dbReference>
<dbReference type="PANTHER" id="PTHR42923">
    <property type="entry name" value="PROTOPORPHYRINOGEN OXIDASE"/>
    <property type="match status" value="1"/>
</dbReference>
<dbReference type="InterPro" id="IPR036188">
    <property type="entry name" value="FAD/NAD-bd_sf"/>
</dbReference>
<feature type="domain" description="Amine oxidase" evidence="1">
    <location>
        <begin position="11"/>
        <end position="292"/>
    </location>
</feature>
<evidence type="ECO:0000313" key="2">
    <source>
        <dbReference type="EMBL" id="KJL42882.1"/>
    </source>
</evidence>
<dbReference type="Pfam" id="PF01593">
    <property type="entry name" value="Amino_oxidase"/>
    <property type="match status" value="1"/>
</dbReference>
<name>A0A0M2HF52_MICTR</name>
<keyword evidence="3" id="KW-1185">Reference proteome</keyword>
<dbReference type="Gene3D" id="3.90.660.20">
    <property type="entry name" value="Protoporphyrinogen oxidase, mitochondrial, domain 2"/>
    <property type="match status" value="1"/>
</dbReference>
<dbReference type="AlphaFoldDB" id="A0A0M2HF52"/>
<evidence type="ECO:0000313" key="3">
    <source>
        <dbReference type="Proteomes" id="UP000034098"/>
    </source>
</evidence>
<dbReference type="GO" id="GO:0016491">
    <property type="term" value="F:oxidoreductase activity"/>
    <property type="evidence" value="ECO:0007669"/>
    <property type="project" value="InterPro"/>
</dbReference>